<dbReference type="RefSeq" id="WP_248147980.1">
    <property type="nucleotide sequence ID" value="NZ_BAAAOF010000005.1"/>
</dbReference>
<comment type="caution">
    <text evidence="1">The sequence shown here is derived from an EMBL/GenBank/DDBJ whole genome shotgun (WGS) entry which is preliminary data.</text>
</comment>
<sequence>MPMSPSDTERKIQQLDNDVQGIYEMISRIDGTLRRQHSRLEEISMDQAGIKARLDGHDERFDGIDKRFDGIDKRFDGIDKRFDGIDQRFETLESKLDRVISLVGGDATA</sequence>
<dbReference type="Gene3D" id="3.90.20.10">
    <property type="match status" value="1"/>
</dbReference>
<dbReference type="EMBL" id="BAAAOF010000005">
    <property type="protein sequence ID" value="GAA1931172.1"/>
    <property type="molecule type" value="Genomic_DNA"/>
</dbReference>
<accession>A0ABN2PSJ0</accession>
<evidence type="ECO:0008006" key="3">
    <source>
        <dbReference type="Google" id="ProtNLM"/>
    </source>
</evidence>
<reference evidence="1 2" key="1">
    <citation type="journal article" date="2019" name="Int. J. Syst. Evol. Microbiol.">
        <title>The Global Catalogue of Microorganisms (GCM) 10K type strain sequencing project: providing services to taxonomists for standard genome sequencing and annotation.</title>
        <authorList>
            <consortium name="The Broad Institute Genomics Platform"/>
            <consortium name="The Broad Institute Genome Sequencing Center for Infectious Disease"/>
            <person name="Wu L."/>
            <person name="Ma J."/>
        </authorList>
    </citation>
    <scope>NUCLEOTIDE SEQUENCE [LARGE SCALE GENOMIC DNA]</scope>
    <source>
        <strain evidence="1 2">JCM 14900</strain>
    </source>
</reference>
<evidence type="ECO:0000313" key="2">
    <source>
        <dbReference type="Proteomes" id="UP001501343"/>
    </source>
</evidence>
<dbReference type="Proteomes" id="UP001501343">
    <property type="component" value="Unassembled WGS sequence"/>
</dbReference>
<gene>
    <name evidence="1" type="ORF">GCM10009775_24130</name>
</gene>
<keyword evidence="2" id="KW-1185">Reference proteome</keyword>
<proteinExistence type="predicted"/>
<dbReference type="SUPFAM" id="SSF57997">
    <property type="entry name" value="Tropomyosin"/>
    <property type="match status" value="1"/>
</dbReference>
<name>A0ABN2PSJ0_9MICO</name>
<organism evidence="1 2">
    <name type="scientific">Microbacterium aoyamense</name>
    <dbReference type="NCBI Taxonomy" id="344166"/>
    <lineage>
        <taxon>Bacteria</taxon>
        <taxon>Bacillati</taxon>
        <taxon>Actinomycetota</taxon>
        <taxon>Actinomycetes</taxon>
        <taxon>Micrococcales</taxon>
        <taxon>Microbacteriaceae</taxon>
        <taxon>Microbacterium</taxon>
    </lineage>
</organism>
<protein>
    <recommendedName>
        <fullName evidence="3">t-SNARE coiled-coil homology domain-containing protein</fullName>
    </recommendedName>
</protein>
<evidence type="ECO:0000313" key="1">
    <source>
        <dbReference type="EMBL" id="GAA1931172.1"/>
    </source>
</evidence>